<feature type="compositionally biased region" description="Basic residues" evidence="1">
    <location>
        <begin position="161"/>
        <end position="175"/>
    </location>
</feature>
<gene>
    <name evidence="3" type="ORF">CSIM01_05301</name>
</gene>
<feature type="region of interest" description="Disordered" evidence="1">
    <location>
        <begin position="150"/>
        <end position="229"/>
    </location>
</feature>
<dbReference type="AlphaFoldDB" id="A0A135TGW4"/>
<evidence type="ECO:0008006" key="5">
    <source>
        <dbReference type="Google" id="ProtNLM"/>
    </source>
</evidence>
<dbReference type="EMBL" id="JFBX01000166">
    <property type="protein sequence ID" value="KXH47364.1"/>
    <property type="molecule type" value="Genomic_DNA"/>
</dbReference>
<evidence type="ECO:0000313" key="4">
    <source>
        <dbReference type="Proteomes" id="UP000070328"/>
    </source>
</evidence>
<keyword evidence="2" id="KW-0732">Signal</keyword>
<feature type="compositionally biased region" description="Basic residues" evidence="1">
    <location>
        <begin position="220"/>
        <end position="229"/>
    </location>
</feature>
<feature type="compositionally biased region" description="Basic residues" evidence="1">
    <location>
        <begin position="200"/>
        <end position="209"/>
    </location>
</feature>
<evidence type="ECO:0000313" key="3">
    <source>
        <dbReference type="EMBL" id="KXH47364.1"/>
    </source>
</evidence>
<protein>
    <recommendedName>
        <fullName evidence="5">IDI-2</fullName>
    </recommendedName>
</protein>
<comment type="caution">
    <text evidence="3">The sequence shown here is derived from an EMBL/GenBank/DDBJ whole genome shotgun (WGS) entry which is preliminary data.</text>
</comment>
<feature type="chain" id="PRO_5007803770" description="IDI-2" evidence="2">
    <location>
        <begin position="20"/>
        <end position="229"/>
    </location>
</feature>
<sequence>MKFTTTILALAANLPPTLAGIAPTAAEECGDLGVMSYTASSLDSNVDPANIRKCREHPLTLKSGSSPNLQARECWFGDKYGCSKGYCWESCDRSKGTWCWTAWNGGHGNWRTCSGKEQCAPAEQSACGKDCKDAKECGCRHCQQNRVRSRRRHPEAAGGRRQGRYKASPKLRRAPPWRTNPRKPIACDNCNPTNNDAHTKRERNSRRPQHLAAHPISGQQKRRRNKEDD</sequence>
<feature type="signal peptide" evidence="2">
    <location>
        <begin position="1"/>
        <end position="19"/>
    </location>
</feature>
<proteinExistence type="predicted"/>
<accession>A0A135TGW4</accession>
<dbReference type="Proteomes" id="UP000070328">
    <property type="component" value="Unassembled WGS sequence"/>
</dbReference>
<evidence type="ECO:0000256" key="2">
    <source>
        <dbReference type="SAM" id="SignalP"/>
    </source>
</evidence>
<name>A0A135TGW4_9PEZI</name>
<evidence type="ECO:0000256" key="1">
    <source>
        <dbReference type="SAM" id="MobiDB-lite"/>
    </source>
</evidence>
<dbReference type="OrthoDB" id="3660930at2759"/>
<keyword evidence="4" id="KW-1185">Reference proteome</keyword>
<reference evidence="3 4" key="1">
    <citation type="submission" date="2014-02" db="EMBL/GenBank/DDBJ databases">
        <title>The genome sequence of Colletotrichum simmondsii CBS122122.</title>
        <authorList>
            <person name="Baroncelli R."/>
            <person name="Thon M.R."/>
        </authorList>
    </citation>
    <scope>NUCLEOTIDE SEQUENCE [LARGE SCALE GENOMIC DNA]</scope>
    <source>
        <strain evidence="3 4">CBS122122</strain>
    </source>
</reference>
<organism evidence="3 4">
    <name type="scientific">Colletotrichum simmondsii</name>
    <dbReference type="NCBI Taxonomy" id="703756"/>
    <lineage>
        <taxon>Eukaryota</taxon>
        <taxon>Fungi</taxon>
        <taxon>Dikarya</taxon>
        <taxon>Ascomycota</taxon>
        <taxon>Pezizomycotina</taxon>
        <taxon>Sordariomycetes</taxon>
        <taxon>Hypocreomycetidae</taxon>
        <taxon>Glomerellales</taxon>
        <taxon>Glomerellaceae</taxon>
        <taxon>Colletotrichum</taxon>
        <taxon>Colletotrichum acutatum species complex</taxon>
    </lineage>
</organism>